<comment type="caution">
    <text evidence="3">The sequence shown here is derived from an EMBL/GenBank/DDBJ whole genome shotgun (WGS) entry which is preliminary data.</text>
</comment>
<reference evidence="4" key="2">
    <citation type="submission" date="2019-06" db="EMBL/GenBank/DDBJ databases">
        <title>Co-occurence of chitin degradation, pigmentation and bioactivity in marine Pseudoalteromonas.</title>
        <authorList>
            <person name="Sonnenschein E.C."/>
            <person name="Bech P.K."/>
        </authorList>
    </citation>
    <scope>NUCLEOTIDE SEQUENCE [LARGE SCALE GENOMIC DNA]</scope>
    <source>
        <strain evidence="4">S3790</strain>
    </source>
</reference>
<dbReference type="OrthoDB" id="6289717at2"/>
<sequence>MSKQAKKQSLLGQSQGKRPNRRPTPKRTNPTANNTVTHSTPVVEEKSRSKAKWLIMGILVIFIIAFPKPKLLTYEKLGLVAQSIYWPGLPGVDPVLLDSTLYPQPALDRNTLYLCGDRVDPKTCQKYQIIEQKGIFSVIYKYILN</sequence>
<protein>
    <submittedName>
        <fullName evidence="3">Uncharacterized protein</fullName>
    </submittedName>
</protein>
<keyword evidence="2" id="KW-0812">Transmembrane</keyword>
<feature type="compositionally biased region" description="Low complexity" evidence="1">
    <location>
        <begin position="26"/>
        <end position="35"/>
    </location>
</feature>
<feature type="transmembrane region" description="Helical" evidence="2">
    <location>
        <begin position="51"/>
        <end position="67"/>
    </location>
</feature>
<dbReference type="RefSeq" id="WP_138589620.1">
    <property type="nucleotide sequence ID" value="NZ_PNBX01000003.1"/>
</dbReference>
<feature type="region of interest" description="Disordered" evidence="1">
    <location>
        <begin position="1"/>
        <end position="46"/>
    </location>
</feature>
<dbReference type="EMBL" id="PNBX01000003">
    <property type="protein sequence ID" value="TMO70473.1"/>
    <property type="molecule type" value="Genomic_DNA"/>
</dbReference>
<keyword evidence="2" id="KW-0472">Membrane</keyword>
<evidence type="ECO:0000256" key="1">
    <source>
        <dbReference type="SAM" id="MobiDB-lite"/>
    </source>
</evidence>
<evidence type="ECO:0000256" key="2">
    <source>
        <dbReference type="SAM" id="Phobius"/>
    </source>
</evidence>
<evidence type="ECO:0000313" key="3">
    <source>
        <dbReference type="EMBL" id="TMO70473.1"/>
    </source>
</evidence>
<name>A0A5S3VF28_9GAMM</name>
<dbReference type="AlphaFoldDB" id="A0A5S3VF28"/>
<organism evidence="3 4">
    <name type="scientific">Pseudoalteromonas aurantia</name>
    <dbReference type="NCBI Taxonomy" id="43654"/>
    <lineage>
        <taxon>Bacteria</taxon>
        <taxon>Pseudomonadati</taxon>
        <taxon>Pseudomonadota</taxon>
        <taxon>Gammaproteobacteria</taxon>
        <taxon>Alteromonadales</taxon>
        <taxon>Pseudoalteromonadaceae</taxon>
        <taxon>Pseudoalteromonas</taxon>
    </lineage>
</organism>
<accession>A0A5S3VF28</accession>
<dbReference type="Proteomes" id="UP000307217">
    <property type="component" value="Unassembled WGS sequence"/>
</dbReference>
<proteinExistence type="predicted"/>
<gene>
    <name evidence="3" type="ORF">CWC19_01260</name>
</gene>
<reference evidence="3 4" key="1">
    <citation type="submission" date="2018-01" db="EMBL/GenBank/DDBJ databases">
        <authorList>
            <person name="Paulsen S."/>
            <person name="Gram L.K."/>
        </authorList>
    </citation>
    <scope>NUCLEOTIDE SEQUENCE [LARGE SCALE GENOMIC DNA]</scope>
    <source>
        <strain evidence="3 4">S3790</strain>
    </source>
</reference>
<evidence type="ECO:0000313" key="4">
    <source>
        <dbReference type="Proteomes" id="UP000307217"/>
    </source>
</evidence>
<keyword evidence="2" id="KW-1133">Transmembrane helix</keyword>